<organism evidence="2 3">
    <name type="scientific">Lactiplantibacillus pentosus</name>
    <name type="common">Lactobacillus pentosus</name>
    <dbReference type="NCBI Taxonomy" id="1589"/>
    <lineage>
        <taxon>Bacteria</taxon>
        <taxon>Bacillati</taxon>
        <taxon>Bacillota</taxon>
        <taxon>Bacilli</taxon>
        <taxon>Lactobacillales</taxon>
        <taxon>Lactobacillaceae</taxon>
        <taxon>Lactiplantibacillus</taxon>
    </lineage>
</organism>
<dbReference type="PANTHER" id="PTHR12110:SF21">
    <property type="entry name" value="XYLOSE ISOMERASE-LIKE TIM BARREL DOMAIN-CONTAINING PROTEIN"/>
    <property type="match status" value="1"/>
</dbReference>
<evidence type="ECO:0000313" key="2">
    <source>
        <dbReference type="EMBL" id="RMW55889.1"/>
    </source>
</evidence>
<dbReference type="InterPro" id="IPR050312">
    <property type="entry name" value="IolE/XylAMocC-like"/>
</dbReference>
<dbReference type="EMBL" id="RDCL01000049">
    <property type="protein sequence ID" value="RMW55889.1"/>
    <property type="molecule type" value="Genomic_DNA"/>
</dbReference>
<feature type="domain" description="Xylose isomerase-like TIM barrel" evidence="1">
    <location>
        <begin position="19"/>
        <end position="301"/>
    </location>
</feature>
<proteinExistence type="predicted"/>
<evidence type="ECO:0000313" key="3">
    <source>
        <dbReference type="Proteomes" id="UP000281061"/>
    </source>
</evidence>
<accession>A0AB37RL63</accession>
<dbReference type="InterPro" id="IPR013022">
    <property type="entry name" value="Xyl_isomerase-like_TIM-brl"/>
</dbReference>
<comment type="caution">
    <text evidence="2">The sequence shown here is derived from an EMBL/GenBank/DDBJ whole genome shotgun (WGS) entry which is preliminary data.</text>
</comment>
<dbReference type="Gene3D" id="3.20.20.150">
    <property type="entry name" value="Divalent-metal-dependent TIM barrel enzymes"/>
    <property type="match status" value="1"/>
</dbReference>
<dbReference type="RefSeq" id="WP_122211197.1">
    <property type="nucleotide sequence ID" value="NZ_RDCH01000038.1"/>
</dbReference>
<reference evidence="2 3" key="1">
    <citation type="submission" date="2018-10" db="EMBL/GenBank/DDBJ databases">
        <title>Genome sequences of five Lactobacillus pentosus strains isolated from brines of traditionally fermented spanish-style green table olives and differences between them.</title>
        <authorList>
            <person name="Jimenez Diaz R."/>
        </authorList>
    </citation>
    <scope>NUCLEOTIDE SEQUENCE [LARGE SCALE GENOMIC DNA]</scope>
    <source>
        <strain evidence="2 3">IG8</strain>
    </source>
</reference>
<gene>
    <name evidence="2" type="ORF">D6U17_06460</name>
</gene>
<dbReference type="SUPFAM" id="SSF51658">
    <property type="entry name" value="Xylose isomerase-like"/>
    <property type="match status" value="1"/>
</dbReference>
<dbReference type="PANTHER" id="PTHR12110">
    <property type="entry name" value="HYDROXYPYRUVATE ISOMERASE"/>
    <property type="match status" value="1"/>
</dbReference>
<dbReference type="Pfam" id="PF01261">
    <property type="entry name" value="AP_endonuc_2"/>
    <property type="match status" value="1"/>
</dbReference>
<protein>
    <submittedName>
        <fullName evidence="2">Sugar phosphate isomerase/epimerase</fullName>
    </submittedName>
</protein>
<dbReference type="GO" id="GO:0016853">
    <property type="term" value="F:isomerase activity"/>
    <property type="evidence" value="ECO:0007669"/>
    <property type="project" value="UniProtKB-KW"/>
</dbReference>
<dbReference type="Proteomes" id="UP000281061">
    <property type="component" value="Unassembled WGS sequence"/>
</dbReference>
<dbReference type="InterPro" id="IPR036237">
    <property type="entry name" value="Xyl_isomerase-like_sf"/>
</dbReference>
<evidence type="ECO:0000259" key="1">
    <source>
        <dbReference type="Pfam" id="PF01261"/>
    </source>
</evidence>
<name>A0AB37RL63_LACPE</name>
<dbReference type="AlphaFoldDB" id="A0AB37RL63"/>
<keyword evidence="2" id="KW-0413">Isomerase</keyword>
<sequence>MHDLGFISNCLTGRFVDKLRVAHDAGYNTMEVACWPKGNQKQCDLDADNYTTFNVFNIKFLLKQYNMKISTLAYYDNMLEHDSTKRKQNLQHLRNVINLASELGVPYVATYIGQDLSLSLEDNFVQYQQIFSRLLKYAEENNVTVLIENCPMPTWNNGLPATISYSPEFWNRMFELLPNKNYGLNLDVSHLYWLHIDVLKAIEDYSNRIYSIHVKDVTLKQNNEGRYGIYGKALDRNNPKDFGYYQPTLPGYGDIKWEKVMCKLDEVGFDGPFQVEYKNSNGYGRIVSTEKGLKLSADYLKCILENRSKIGSDSTKLKRVVNL</sequence>